<accession>A0A0E4ABU1</accession>
<evidence type="ECO:0000313" key="10">
    <source>
        <dbReference type="Proteomes" id="UP000627573"/>
    </source>
</evidence>
<name>A0A0E4ABU1_RHOER</name>
<dbReference type="InterPro" id="IPR036271">
    <property type="entry name" value="Tet_transcr_reg_TetR-rel_C_sf"/>
</dbReference>
<dbReference type="GO" id="GO:0003677">
    <property type="term" value="F:DNA binding"/>
    <property type="evidence" value="ECO:0007669"/>
    <property type="project" value="UniProtKB-KW"/>
</dbReference>
<dbReference type="SUPFAM" id="SSF48498">
    <property type="entry name" value="Tetracyclin repressor-like, C-terminal domain"/>
    <property type="match status" value="1"/>
</dbReference>
<dbReference type="EMBL" id="MRBO01000309">
    <property type="protein sequence ID" value="KAB2585580.1"/>
    <property type="molecule type" value="Genomic_DNA"/>
</dbReference>
<reference evidence="6 9" key="1">
    <citation type="journal article" date="2017" name="Poromechanics V (2013)">
        <title>Genomic Characterization of the Arsenic-Tolerant Actinobacterium, &lt;i&gt;Rhodococcus erythropolis&lt;/i&gt; S43.</title>
        <authorList>
            <person name="Retamal-Morales G."/>
            <person name="Mehnert M."/>
            <person name="Schwabe R."/>
            <person name="Tischler D."/>
            <person name="Schloemann M."/>
            <person name="Levican G.J."/>
        </authorList>
    </citation>
    <scope>NUCLEOTIDE SEQUENCE [LARGE SCALE GENOMIC DNA]</scope>
    <source>
        <strain evidence="6 9">S43</strain>
    </source>
</reference>
<dbReference type="InterPro" id="IPR009057">
    <property type="entry name" value="Homeodomain-like_sf"/>
</dbReference>
<proteinExistence type="predicted"/>
<dbReference type="PANTHER" id="PTHR47506:SF1">
    <property type="entry name" value="HTH-TYPE TRANSCRIPTIONAL REGULATOR YJDC"/>
    <property type="match status" value="1"/>
</dbReference>
<dbReference type="KEGG" id="reb:XU06_26165"/>
<dbReference type="Pfam" id="PF00440">
    <property type="entry name" value="TetR_N"/>
    <property type="match status" value="1"/>
</dbReference>
<evidence type="ECO:0000313" key="6">
    <source>
        <dbReference type="EMBL" id="KAB2585580.1"/>
    </source>
</evidence>
<dbReference type="Proteomes" id="UP000627573">
    <property type="component" value="Unassembled WGS sequence"/>
</dbReference>
<dbReference type="Proteomes" id="UP001230933">
    <property type="component" value="Chromosome"/>
</dbReference>
<dbReference type="RefSeq" id="WP_020909395.1">
    <property type="nucleotide sequence ID" value="NZ_BHXB01000001.1"/>
</dbReference>
<evidence type="ECO:0000259" key="5">
    <source>
        <dbReference type="Pfam" id="PF16925"/>
    </source>
</evidence>
<dbReference type="InterPro" id="IPR023772">
    <property type="entry name" value="DNA-bd_HTH_TetR-type_CS"/>
</dbReference>
<keyword evidence="10" id="KW-1185">Reference proteome</keyword>
<protein>
    <submittedName>
        <fullName evidence="6">TetR family transcriptional regulator</fullName>
    </submittedName>
    <submittedName>
        <fullName evidence="7">TetR/AcrR family transcriptional regulator</fullName>
    </submittedName>
</protein>
<dbReference type="Gene3D" id="1.10.357.10">
    <property type="entry name" value="Tetracycline Repressor, domain 2"/>
    <property type="match status" value="1"/>
</dbReference>
<dbReference type="PROSITE" id="PS01081">
    <property type="entry name" value="HTH_TETR_1"/>
    <property type="match status" value="1"/>
</dbReference>
<organism evidence="7 10">
    <name type="scientific">Rhodococcus erythropolis</name>
    <name type="common">Arthrobacter picolinophilus</name>
    <dbReference type="NCBI Taxonomy" id="1833"/>
    <lineage>
        <taxon>Bacteria</taxon>
        <taxon>Bacillati</taxon>
        <taxon>Actinomycetota</taxon>
        <taxon>Actinomycetes</taxon>
        <taxon>Mycobacteriales</taxon>
        <taxon>Nocardiaceae</taxon>
        <taxon>Rhodococcus</taxon>
        <taxon>Rhodococcus erythropolis group</taxon>
    </lineage>
</organism>
<dbReference type="InterPro" id="IPR001647">
    <property type="entry name" value="HTH_TetR"/>
</dbReference>
<dbReference type="Pfam" id="PF16925">
    <property type="entry name" value="TetR_C_13"/>
    <property type="match status" value="1"/>
</dbReference>
<dbReference type="GeneID" id="57484714"/>
<feature type="domain" description="Tetracyclin repressor-like C-terminal" evidence="5">
    <location>
        <begin position="88"/>
        <end position="178"/>
    </location>
</feature>
<evidence type="ECO:0000256" key="3">
    <source>
        <dbReference type="ARBA" id="ARBA00023163"/>
    </source>
</evidence>
<evidence type="ECO:0000313" key="8">
    <source>
        <dbReference type="EMBL" id="WGV49073.1"/>
    </source>
</evidence>
<dbReference type="Gene3D" id="1.10.10.60">
    <property type="entry name" value="Homeodomain-like"/>
    <property type="match status" value="1"/>
</dbReference>
<sequence>MAGVPGQGRKFDVDAALDKAMYAFWEHGYEGTSVAMLTAAMQINPPSLYSAFGGKEGVFFAAVDHYNATRGDFMDRAFAEEREASELIRRLLNDAASHYTDESCPGGCLIISAAVSVTDANSHIANRLRDMRNANVVLLSQRIAADIANGLMPADSDPEDLAEFIGVVIQGMSQRARDGATQRQLELVANRSFDSLNFSKDLIG</sequence>
<dbReference type="PANTHER" id="PTHR47506">
    <property type="entry name" value="TRANSCRIPTIONAL REGULATORY PROTEIN"/>
    <property type="match status" value="1"/>
</dbReference>
<dbReference type="EMBL" id="JAECSB010000029">
    <property type="protein sequence ID" value="MBH5142690.1"/>
    <property type="molecule type" value="Genomic_DNA"/>
</dbReference>
<evidence type="ECO:0000259" key="4">
    <source>
        <dbReference type="Pfam" id="PF00440"/>
    </source>
</evidence>
<keyword evidence="2" id="KW-0238">DNA-binding</keyword>
<evidence type="ECO:0000256" key="2">
    <source>
        <dbReference type="ARBA" id="ARBA00023125"/>
    </source>
</evidence>
<evidence type="ECO:0000256" key="1">
    <source>
        <dbReference type="ARBA" id="ARBA00023015"/>
    </source>
</evidence>
<keyword evidence="3" id="KW-0804">Transcription</keyword>
<feature type="domain" description="HTH tetR-type" evidence="4">
    <location>
        <begin position="17"/>
        <end position="62"/>
    </location>
</feature>
<keyword evidence="1" id="KW-0805">Transcription regulation</keyword>
<dbReference type="Proteomes" id="UP000325576">
    <property type="component" value="Unassembled WGS sequence"/>
</dbReference>
<reference evidence="8" key="3">
    <citation type="submission" date="2023-08" db="EMBL/GenBank/DDBJ databases">
        <title>Isolation and Characterization of Rhodococcus erythropolis MGMM8.</title>
        <authorList>
            <person name="Diabankana R.G.C."/>
            <person name="Afordoanyi D.M."/>
            <person name="Validov S.Z."/>
        </authorList>
    </citation>
    <scope>NUCLEOTIDE SEQUENCE</scope>
    <source>
        <strain evidence="8">MGMM8</strain>
    </source>
</reference>
<dbReference type="AlphaFoldDB" id="A0A0E4ABU1"/>
<dbReference type="SUPFAM" id="SSF46689">
    <property type="entry name" value="Homeodomain-like"/>
    <property type="match status" value="1"/>
</dbReference>
<reference evidence="7 10" key="2">
    <citation type="submission" date="2020-12" db="EMBL/GenBank/DDBJ databases">
        <title>Draft genome sequence of furan degrading bacterial strain FUR100.</title>
        <authorList>
            <person name="Woiski C."/>
        </authorList>
    </citation>
    <scope>NUCLEOTIDE SEQUENCE [LARGE SCALE GENOMIC DNA]</scope>
    <source>
        <strain evidence="7 10">FUR100</strain>
    </source>
</reference>
<evidence type="ECO:0000313" key="7">
    <source>
        <dbReference type="EMBL" id="MBH5142690.1"/>
    </source>
</evidence>
<dbReference type="EMBL" id="CP124545">
    <property type="protein sequence ID" value="WGV49073.1"/>
    <property type="molecule type" value="Genomic_DNA"/>
</dbReference>
<dbReference type="InterPro" id="IPR011075">
    <property type="entry name" value="TetR_C"/>
</dbReference>
<evidence type="ECO:0000313" key="9">
    <source>
        <dbReference type="Proteomes" id="UP000325576"/>
    </source>
</evidence>
<dbReference type="OMA" id="IQGMSQQ"/>
<gene>
    <name evidence="6" type="ORF">BS297_09740</name>
    <name evidence="7" type="ORF">I3517_08670</name>
    <name evidence="8" type="ORF">QIE55_26675</name>
</gene>